<gene>
    <name evidence="2" type="ORF">GPM918_LOCUS31833</name>
    <name evidence="3" type="ORF">SRO942_LOCUS32484</name>
</gene>
<feature type="region of interest" description="Disordered" evidence="1">
    <location>
        <begin position="1"/>
        <end position="33"/>
    </location>
</feature>
<feature type="non-terminal residue" evidence="2">
    <location>
        <position position="1"/>
    </location>
</feature>
<dbReference type="EMBL" id="CAJNOQ010015884">
    <property type="protein sequence ID" value="CAF1370529.1"/>
    <property type="molecule type" value="Genomic_DNA"/>
</dbReference>
<dbReference type="EMBL" id="CAJOBC010075230">
    <property type="protein sequence ID" value="CAF4256410.1"/>
    <property type="molecule type" value="Genomic_DNA"/>
</dbReference>
<dbReference type="AlphaFoldDB" id="A0A815J0Q4"/>
<dbReference type="Proteomes" id="UP000681722">
    <property type="component" value="Unassembled WGS sequence"/>
</dbReference>
<organism evidence="2 4">
    <name type="scientific">Didymodactylos carnosus</name>
    <dbReference type="NCBI Taxonomy" id="1234261"/>
    <lineage>
        <taxon>Eukaryota</taxon>
        <taxon>Metazoa</taxon>
        <taxon>Spiralia</taxon>
        <taxon>Gnathifera</taxon>
        <taxon>Rotifera</taxon>
        <taxon>Eurotatoria</taxon>
        <taxon>Bdelloidea</taxon>
        <taxon>Philodinida</taxon>
        <taxon>Philodinidae</taxon>
        <taxon>Didymodactylos</taxon>
    </lineage>
</organism>
<proteinExistence type="predicted"/>
<evidence type="ECO:0000313" key="4">
    <source>
        <dbReference type="Proteomes" id="UP000663829"/>
    </source>
</evidence>
<name>A0A815J0Q4_9BILA</name>
<feature type="compositionally biased region" description="Basic and acidic residues" evidence="1">
    <location>
        <begin position="11"/>
        <end position="28"/>
    </location>
</feature>
<feature type="compositionally biased region" description="Acidic residues" evidence="1">
    <location>
        <begin position="1"/>
        <end position="10"/>
    </location>
</feature>
<evidence type="ECO:0000313" key="3">
    <source>
        <dbReference type="EMBL" id="CAF4256410.1"/>
    </source>
</evidence>
<dbReference type="Proteomes" id="UP000663829">
    <property type="component" value="Unassembled WGS sequence"/>
</dbReference>
<accession>A0A815J0Q4</accession>
<reference evidence="2" key="1">
    <citation type="submission" date="2021-02" db="EMBL/GenBank/DDBJ databases">
        <authorList>
            <person name="Nowell W R."/>
        </authorList>
    </citation>
    <scope>NUCLEOTIDE SEQUENCE</scope>
</reference>
<sequence>RTTLADFEDNTENKTELDHEKQSGKEQESITPQSEKIVDCLEPGCVCRFRK</sequence>
<protein>
    <submittedName>
        <fullName evidence="2">Uncharacterized protein</fullName>
    </submittedName>
</protein>
<evidence type="ECO:0000256" key="1">
    <source>
        <dbReference type="SAM" id="MobiDB-lite"/>
    </source>
</evidence>
<comment type="caution">
    <text evidence="2">The sequence shown here is derived from an EMBL/GenBank/DDBJ whole genome shotgun (WGS) entry which is preliminary data.</text>
</comment>
<keyword evidence="4" id="KW-1185">Reference proteome</keyword>
<evidence type="ECO:0000313" key="2">
    <source>
        <dbReference type="EMBL" id="CAF1370529.1"/>
    </source>
</evidence>